<evidence type="ECO:0000259" key="10">
    <source>
        <dbReference type="PROSITE" id="PS50106"/>
    </source>
</evidence>
<evidence type="ECO:0000256" key="3">
    <source>
        <dbReference type="ARBA" id="ARBA00022729"/>
    </source>
</evidence>
<feature type="active site" description="Charge relay system" evidence="7">
    <location>
        <position position="137"/>
    </location>
</feature>
<feature type="domain" description="PDZ" evidence="10">
    <location>
        <begin position="399"/>
        <end position="467"/>
    </location>
</feature>
<feature type="active site" description="Charge relay system" evidence="7">
    <location>
        <position position="170"/>
    </location>
</feature>
<dbReference type="InterPro" id="IPR001478">
    <property type="entry name" value="PDZ"/>
</dbReference>
<feature type="domain" description="PDZ" evidence="10">
    <location>
        <begin position="292"/>
        <end position="383"/>
    </location>
</feature>
<sequence>MEKKRTWLIIASIAIILAFSFGIFLGGNLSHRQRISKLESKEESGTLVAQRVILPVTPEGESPFVRVVEAVSPAVVNISAKKVIKIRGPEFEFFWPFEDFFKDFFRDFPRLPQKQTLQSLGSGVIISPDGYVVTNNHVISGYDDIVIKMSDGTEYKGKDVKIVGKDPKTDVAILKIEKKGNFPYAVLGNSDSVRVGEWVMAIGNPFGLEGTVTVGVISAKGRHGVDIPGGPTFQNFLQTDAAINPGNSGGPLVNLKGEVIGINTAIKTTAGGNIGIGFAIPSNMVKDVKEQLITKGKVVRGYLGIRPQEITEELREALDLETKEGVLCAEVLENTPAEKAGLKEGDVIIEFDGKRFKDVEEFREIVAQTPPGKKVAIKYIRNKKVETTYAVLAEFPEEISEAPKEEKGEEKIGIRVRNLTGEEKRENKVRAGVYVLSVREGSPAEIGGIQEGDIIVGIGSSDVEDVSSFSSLLKEEMKKKKRILFRVKREGRTLFITIEI</sequence>
<keyword evidence="3" id="KW-0732">Signal</keyword>
<keyword evidence="9" id="KW-1133">Transmembrane helix</keyword>
<feature type="binding site" evidence="8">
    <location>
        <position position="170"/>
    </location>
    <ligand>
        <name>substrate</name>
    </ligand>
</feature>
<dbReference type="SUPFAM" id="SSF50494">
    <property type="entry name" value="Trypsin-like serine proteases"/>
    <property type="match status" value="1"/>
</dbReference>
<keyword evidence="6" id="KW-0720">Serine protease</keyword>
<keyword evidence="2" id="KW-0645">Protease</keyword>
<reference evidence="11" key="1">
    <citation type="journal article" date="2020" name="mSystems">
        <title>Genome- and Community-Level Interaction Insights into Carbon Utilization and Element Cycling Functions of Hydrothermarchaeota in Hydrothermal Sediment.</title>
        <authorList>
            <person name="Zhou Z."/>
            <person name="Liu Y."/>
            <person name="Xu W."/>
            <person name="Pan J."/>
            <person name="Luo Z.H."/>
            <person name="Li M."/>
        </authorList>
    </citation>
    <scope>NUCLEOTIDE SEQUENCE [LARGE SCALE GENOMIC DNA]</scope>
    <source>
        <strain evidence="11">SpSt-906</strain>
    </source>
</reference>
<organism evidence="11">
    <name type="scientific">candidate division WOR-3 bacterium</name>
    <dbReference type="NCBI Taxonomy" id="2052148"/>
    <lineage>
        <taxon>Bacteria</taxon>
        <taxon>Bacteria division WOR-3</taxon>
    </lineage>
</organism>
<evidence type="ECO:0000256" key="8">
    <source>
        <dbReference type="PIRSR" id="PIRSR611782-2"/>
    </source>
</evidence>
<dbReference type="InterPro" id="IPR036034">
    <property type="entry name" value="PDZ_sf"/>
</dbReference>
<protein>
    <submittedName>
        <fullName evidence="11">Do family serine endopeptidase</fullName>
    </submittedName>
</protein>
<evidence type="ECO:0000256" key="4">
    <source>
        <dbReference type="ARBA" id="ARBA00022737"/>
    </source>
</evidence>
<comment type="caution">
    <text evidence="11">The sequence shown here is derived from an EMBL/GenBank/DDBJ whole genome shotgun (WGS) entry which is preliminary data.</text>
</comment>
<dbReference type="Pfam" id="PF13365">
    <property type="entry name" value="Trypsin_2"/>
    <property type="match status" value="1"/>
</dbReference>
<dbReference type="GO" id="GO:0006508">
    <property type="term" value="P:proteolysis"/>
    <property type="evidence" value="ECO:0007669"/>
    <property type="project" value="UniProtKB-KW"/>
</dbReference>
<evidence type="ECO:0000256" key="6">
    <source>
        <dbReference type="ARBA" id="ARBA00022825"/>
    </source>
</evidence>
<keyword evidence="9" id="KW-0472">Membrane</keyword>
<dbReference type="SUPFAM" id="SSF50156">
    <property type="entry name" value="PDZ domain-like"/>
    <property type="match status" value="2"/>
</dbReference>
<dbReference type="InterPro" id="IPR001940">
    <property type="entry name" value="Peptidase_S1C"/>
</dbReference>
<dbReference type="InterPro" id="IPR011782">
    <property type="entry name" value="Pept_S1C_Do"/>
</dbReference>
<gene>
    <name evidence="11" type="ORF">ENX07_00615</name>
</gene>
<evidence type="ECO:0000256" key="1">
    <source>
        <dbReference type="ARBA" id="ARBA00010541"/>
    </source>
</evidence>
<feature type="binding site" evidence="8">
    <location>
        <begin position="246"/>
        <end position="248"/>
    </location>
    <ligand>
        <name>substrate</name>
    </ligand>
</feature>
<feature type="active site" description="Charge relay system" evidence="7">
    <location>
        <position position="248"/>
    </location>
</feature>
<dbReference type="Pfam" id="PF13180">
    <property type="entry name" value="PDZ_2"/>
    <property type="match status" value="2"/>
</dbReference>
<evidence type="ECO:0000256" key="7">
    <source>
        <dbReference type="PIRSR" id="PIRSR611782-1"/>
    </source>
</evidence>
<feature type="transmembrane region" description="Helical" evidence="9">
    <location>
        <begin position="7"/>
        <end position="27"/>
    </location>
</feature>
<comment type="similarity">
    <text evidence="1">Belongs to the peptidase S1C family.</text>
</comment>
<keyword evidence="5" id="KW-0378">Hydrolase</keyword>
<dbReference type="PROSITE" id="PS50106">
    <property type="entry name" value="PDZ"/>
    <property type="match status" value="2"/>
</dbReference>
<name>A0A7C3UNR6_UNCW3</name>
<dbReference type="SMART" id="SM00228">
    <property type="entry name" value="PDZ"/>
    <property type="match status" value="2"/>
</dbReference>
<dbReference type="GO" id="GO:0004252">
    <property type="term" value="F:serine-type endopeptidase activity"/>
    <property type="evidence" value="ECO:0007669"/>
    <property type="project" value="InterPro"/>
</dbReference>
<keyword evidence="4" id="KW-0677">Repeat</keyword>
<dbReference type="EMBL" id="DTMQ01000008">
    <property type="protein sequence ID" value="HGE98564.1"/>
    <property type="molecule type" value="Genomic_DNA"/>
</dbReference>
<dbReference type="InterPro" id="IPR009003">
    <property type="entry name" value="Peptidase_S1_PA"/>
</dbReference>
<dbReference type="Gene3D" id="2.30.42.10">
    <property type="match status" value="2"/>
</dbReference>
<dbReference type="FunFam" id="2.40.10.10:FF:000001">
    <property type="entry name" value="Periplasmic serine protease DegS"/>
    <property type="match status" value="1"/>
</dbReference>
<keyword evidence="9" id="KW-0812">Transmembrane</keyword>
<feature type="binding site" evidence="8">
    <location>
        <position position="137"/>
    </location>
    <ligand>
        <name>substrate</name>
    </ligand>
</feature>
<dbReference type="PANTHER" id="PTHR22939:SF129">
    <property type="entry name" value="SERINE PROTEASE HTRA2, MITOCHONDRIAL"/>
    <property type="match status" value="1"/>
</dbReference>
<dbReference type="PANTHER" id="PTHR22939">
    <property type="entry name" value="SERINE PROTEASE FAMILY S1C HTRA-RELATED"/>
    <property type="match status" value="1"/>
</dbReference>
<evidence type="ECO:0000313" key="11">
    <source>
        <dbReference type="EMBL" id="HGE98564.1"/>
    </source>
</evidence>
<dbReference type="NCBIfam" id="TIGR02037">
    <property type="entry name" value="degP_htrA_DO"/>
    <property type="match status" value="1"/>
</dbReference>
<evidence type="ECO:0000256" key="9">
    <source>
        <dbReference type="SAM" id="Phobius"/>
    </source>
</evidence>
<dbReference type="PRINTS" id="PR00834">
    <property type="entry name" value="PROTEASES2C"/>
</dbReference>
<evidence type="ECO:0000256" key="5">
    <source>
        <dbReference type="ARBA" id="ARBA00022801"/>
    </source>
</evidence>
<accession>A0A7C3UNR6</accession>
<evidence type="ECO:0000256" key="2">
    <source>
        <dbReference type="ARBA" id="ARBA00022670"/>
    </source>
</evidence>
<proteinExistence type="inferred from homology"/>
<dbReference type="Gene3D" id="2.40.10.120">
    <property type="match status" value="1"/>
</dbReference>
<dbReference type="AlphaFoldDB" id="A0A7C3UNR6"/>
<dbReference type="CDD" id="cd10839">
    <property type="entry name" value="cpPDZ1_DegP-like"/>
    <property type="match status" value="1"/>
</dbReference>